<dbReference type="GO" id="GO:0012505">
    <property type="term" value="C:endomembrane system"/>
    <property type="evidence" value="ECO:0007669"/>
    <property type="project" value="TreeGrafter"/>
</dbReference>
<dbReference type="InterPro" id="IPR008491">
    <property type="entry name" value="CDK5RAP3"/>
</dbReference>
<dbReference type="Proteomes" id="UP000193920">
    <property type="component" value="Unassembled WGS sequence"/>
</dbReference>
<dbReference type="AlphaFoldDB" id="A0A1Y2EN84"/>
<dbReference type="GO" id="GO:0007346">
    <property type="term" value="P:regulation of mitotic cell cycle"/>
    <property type="evidence" value="ECO:0007669"/>
    <property type="project" value="TreeGrafter"/>
</dbReference>
<dbReference type="Pfam" id="PF05600">
    <property type="entry name" value="CDK5RAP3"/>
    <property type="match status" value="1"/>
</dbReference>
<evidence type="ECO:0000256" key="2">
    <source>
        <dbReference type="SAM" id="Coils"/>
    </source>
</evidence>
<evidence type="ECO:0000256" key="1">
    <source>
        <dbReference type="ARBA" id="ARBA00007478"/>
    </source>
</evidence>
<keyword evidence="4" id="KW-1185">Reference proteome</keyword>
<dbReference type="PANTHER" id="PTHR14894:SF0">
    <property type="entry name" value="CDK5 REGULATORY SUBUNIT-ASSOCIATED PROTEIN 3"/>
    <property type="match status" value="1"/>
</dbReference>
<evidence type="ECO:0000313" key="3">
    <source>
        <dbReference type="EMBL" id="ORY73007.1"/>
    </source>
</evidence>
<proteinExistence type="inferred from homology"/>
<reference evidence="3 4" key="1">
    <citation type="submission" date="2016-08" db="EMBL/GenBank/DDBJ databases">
        <title>A Parts List for Fungal Cellulosomes Revealed by Comparative Genomics.</title>
        <authorList>
            <consortium name="DOE Joint Genome Institute"/>
            <person name="Haitjema C.H."/>
            <person name="Gilmore S.P."/>
            <person name="Henske J.K."/>
            <person name="Solomon K.V."/>
            <person name="De Groot R."/>
            <person name="Kuo A."/>
            <person name="Mondo S.J."/>
            <person name="Salamov A.A."/>
            <person name="Labutti K."/>
            <person name="Zhao Z."/>
            <person name="Chiniquy J."/>
            <person name="Barry K."/>
            <person name="Brewer H.M."/>
            <person name="Purvine S.O."/>
            <person name="Wright A.T."/>
            <person name="Boxma B."/>
            <person name="Van Alen T."/>
            <person name="Hackstein J.H."/>
            <person name="Baker S.E."/>
            <person name="Grigoriev I.V."/>
            <person name="O'Malley M.A."/>
        </authorList>
    </citation>
    <scope>NUCLEOTIDE SEQUENCE [LARGE SCALE GENOMIC DNA]</scope>
    <source>
        <strain evidence="3 4">G1</strain>
    </source>
</reference>
<feature type="coiled-coil region" evidence="2">
    <location>
        <begin position="396"/>
        <end position="430"/>
    </location>
</feature>
<protein>
    <submittedName>
        <fullName evidence="3">Uncharacterized protein</fullName>
    </submittedName>
</protein>
<dbReference type="STRING" id="1754190.A0A1Y2EN84"/>
<dbReference type="EMBL" id="MCOG01000036">
    <property type="protein sequence ID" value="ORY73007.1"/>
    <property type="molecule type" value="Genomic_DNA"/>
</dbReference>
<evidence type="ECO:0000313" key="4">
    <source>
        <dbReference type="Proteomes" id="UP000193920"/>
    </source>
</evidence>
<comment type="caution">
    <text evidence="3">The sequence shown here is derived from an EMBL/GenBank/DDBJ whole genome shotgun (WGS) entry which is preliminary data.</text>
</comment>
<keyword evidence="2" id="KW-0175">Coiled coil</keyword>
<accession>A0A1Y2EN84</accession>
<feature type="coiled-coil region" evidence="2">
    <location>
        <begin position="34"/>
        <end position="61"/>
    </location>
</feature>
<name>A0A1Y2EN84_9FUNG</name>
<dbReference type="OrthoDB" id="340432at2759"/>
<comment type="similarity">
    <text evidence="1">Belongs to the CDK5RAP3 family.</text>
</comment>
<sequence>MNKAIEETKNQIIIPENEIIDYLISKGYVKNDWYEQISSNAMDLEELLKELKESYFDLIHQKYKDYGINYYDLLSIIQALKQLDSADKTLFGKYNSERVNKSLNIKSAWEDNNSWIAETSRIYNSCHQFQLSNLKKEEKSISEYIGSIERSNDTFEKENQKLVNEWKSIISNDDILNKNIKTNSNSVDIVSKESYLSYYSNYLDSLSTQIINNIKTNEIEEAIQYYKTMEILTLKENIEDVDDTDINDTNSLAHLNYFITKGNTNVNDYKSFFNLSKVSENTVKSSTKSEKDSCIFYNNEIRNIILSEVKQLYFFILQRYQELANYSNTNLIASYILQHSQVIIRKQTTKSLLNVINQLKDIVQKFEEFNEIWLKAYSKGYQFETLENLNSKVNQIHYQEEKIKKNKQRITELKNRLEAKTEEINNVQTYTDDLKSNLEKSLSKILRKTAIIKDFQ</sequence>
<organism evidence="3 4">
    <name type="scientific">Neocallimastix californiae</name>
    <dbReference type="NCBI Taxonomy" id="1754190"/>
    <lineage>
        <taxon>Eukaryota</taxon>
        <taxon>Fungi</taxon>
        <taxon>Fungi incertae sedis</taxon>
        <taxon>Chytridiomycota</taxon>
        <taxon>Chytridiomycota incertae sedis</taxon>
        <taxon>Neocallimastigomycetes</taxon>
        <taxon>Neocallimastigales</taxon>
        <taxon>Neocallimastigaceae</taxon>
        <taxon>Neocallimastix</taxon>
    </lineage>
</organism>
<dbReference type="PANTHER" id="PTHR14894">
    <property type="entry name" value="CDK5 REGULATORY SUBUNIT-ASSOCIATED PROTEIN 3"/>
    <property type="match status" value="1"/>
</dbReference>
<gene>
    <name evidence="3" type="ORF">LY90DRAFT_666849</name>
</gene>